<dbReference type="EMBL" id="JABSXK010000001">
    <property type="protein sequence ID" value="NRV11704.1"/>
    <property type="molecule type" value="Genomic_DNA"/>
</dbReference>
<accession>A0A9Q5CWG4</accession>
<dbReference type="GO" id="GO:0003677">
    <property type="term" value="F:DNA binding"/>
    <property type="evidence" value="ECO:0007669"/>
    <property type="project" value="UniProtKB-KW"/>
</dbReference>
<dbReference type="AlphaFoldDB" id="A0A9Q5CWG4"/>
<dbReference type="Gene3D" id="2.130.10.10">
    <property type="entry name" value="YVTN repeat-like/Quinoprotein amine dehydrogenase"/>
    <property type="match status" value="2"/>
</dbReference>
<evidence type="ECO:0000313" key="1">
    <source>
        <dbReference type="EMBL" id="NRV11704.1"/>
    </source>
</evidence>
<comment type="caution">
    <text evidence="1">The sequence shown here is derived from an EMBL/GenBank/DDBJ whole genome shotgun (WGS) entry which is preliminary data.</text>
</comment>
<keyword evidence="1" id="KW-0238">DNA-binding</keyword>
<dbReference type="PANTHER" id="PTHR47197:SF3">
    <property type="entry name" value="DIHYDRO-HEME D1 DEHYDROGENASE"/>
    <property type="match status" value="1"/>
</dbReference>
<dbReference type="InterPro" id="IPR051200">
    <property type="entry name" value="Host-pathogen_enzymatic-act"/>
</dbReference>
<proteinExistence type="predicted"/>
<gene>
    <name evidence="1" type="ORF">DFH45_004667</name>
</gene>
<dbReference type="Proteomes" id="UP000821656">
    <property type="component" value="Unassembled WGS sequence"/>
</dbReference>
<reference evidence="1" key="1">
    <citation type="submission" date="2020-05" db="EMBL/GenBank/DDBJ databases">
        <title>Genomic insights into acetone-butanol-ethanol (ABE) fermentation by sequencing solventogenic clostridia strains.</title>
        <authorList>
            <person name="Brown S."/>
        </authorList>
    </citation>
    <scope>NUCLEOTIDE SEQUENCE</scope>
    <source>
        <strain evidence="1">DJ126</strain>
    </source>
</reference>
<dbReference type="PANTHER" id="PTHR47197">
    <property type="entry name" value="PROTEIN NIRF"/>
    <property type="match status" value="1"/>
</dbReference>
<organism evidence="1 2">
    <name type="scientific">Clostridium beijerinckii</name>
    <name type="common">Clostridium MP</name>
    <dbReference type="NCBI Taxonomy" id="1520"/>
    <lineage>
        <taxon>Bacteria</taxon>
        <taxon>Bacillati</taxon>
        <taxon>Bacillota</taxon>
        <taxon>Clostridia</taxon>
        <taxon>Eubacteriales</taxon>
        <taxon>Clostridiaceae</taxon>
        <taxon>Clostridium</taxon>
    </lineage>
</organism>
<dbReference type="InterPro" id="IPR011048">
    <property type="entry name" value="Haem_d1_sf"/>
</dbReference>
<sequence>MIDKLEKMIYYVSNIGTGRVSIIDGDTYRIIKEVEIGPRPQNIVIDEKNNIYIASDRNNKVTLIHDLFNSDKTWNIPNNGNIKVDPNNKKIYACDTEEVCIYNLETSEKVGSLKGFIAANCLELDKSKKRLFVLDILQNEIKVYDTSDFHLINLYKEVGILPNYIIIEKNEKCIYIANKGANKGNYKGNVSILNLENGDISYISLQIGSIITALEQNETFLYAANSGLHRIEVIDLLKKECITNIKTTLPKIQRLRLSPDKKILLVTSRSDDGRGVIDRIDTSNNTIIDTFTFEQNNSLPYDIGIVTKSKLQVQEEFSNLTDSEEKLKQENSITIIAKKVLSTYQEKIIFSEISIRLPLNKDAIINLEYIKFKKCEVINETKNITIVDTRKEYSILQYNFYIPYIVEFKGKDEEKYIVEGKIEGMQKARLYIPVYAEQQGVEFVVNSFATITSNPVVANEKMKFEVSVLISTKAIVDEMISIPIYNNYNLWNVRGEQKN</sequence>
<dbReference type="RefSeq" id="WP_077306879.1">
    <property type="nucleotide sequence ID" value="NZ_CP016090.1"/>
</dbReference>
<dbReference type="InterPro" id="IPR015943">
    <property type="entry name" value="WD40/YVTN_repeat-like_dom_sf"/>
</dbReference>
<evidence type="ECO:0000313" key="2">
    <source>
        <dbReference type="Proteomes" id="UP000821656"/>
    </source>
</evidence>
<protein>
    <submittedName>
        <fullName evidence="1">DNA-binding beta-propeller fold protein YncE</fullName>
    </submittedName>
</protein>
<dbReference type="SUPFAM" id="SSF51004">
    <property type="entry name" value="C-terminal (heme d1) domain of cytochrome cd1-nitrite reductase"/>
    <property type="match status" value="1"/>
</dbReference>
<name>A0A9Q5CWG4_CLOBE</name>